<protein>
    <recommendedName>
        <fullName evidence="1">F-box/LRR-repeat protein 15-like leucin rich repeat domain-containing protein</fullName>
    </recommendedName>
</protein>
<dbReference type="VEuPathDB" id="FungiDB:H257_10061"/>
<dbReference type="SMART" id="SM00367">
    <property type="entry name" value="LRR_CC"/>
    <property type="match status" value="6"/>
</dbReference>
<dbReference type="PANTHER" id="PTHR13318:SF95">
    <property type="entry name" value="F-BOX PROTEIN YLR352W"/>
    <property type="match status" value="1"/>
</dbReference>
<dbReference type="Pfam" id="PF25372">
    <property type="entry name" value="DUF7885"/>
    <property type="match status" value="1"/>
</dbReference>
<organism evidence="2 3">
    <name type="scientific">Aphanomyces astaci</name>
    <name type="common">Crayfish plague agent</name>
    <dbReference type="NCBI Taxonomy" id="112090"/>
    <lineage>
        <taxon>Eukaryota</taxon>
        <taxon>Sar</taxon>
        <taxon>Stramenopiles</taxon>
        <taxon>Oomycota</taxon>
        <taxon>Saprolegniomycetes</taxon>
        <taxon>Saprolegniales</taxon>
        <taxon>Verrucalvaceae</taxon>
        <taxon>Aphanomyces</taxon>
    </lineage>
</organism>
<dbReference type="InterPro" id="IPR006553">
    <property type="entry name" value="Leu-rich_rpt_Cys-con_subtyp"/>
</dbReference>
<dbReference type="InterPro" id="IPR057207">
    <property type="entry name" value="FBXL15_LRR"/>
</dbReference>
<evidence type="ECO:0000259" key="1">
    <source>
        <dbReference type="Pfam" id="PF25372"/>
    </source>
</evidence>
<reference evidence="2 3" key="1">
    <citation type="submission" date="2019-06" db="EMBL/GenBank/DDBJ databases">
        <title>Genomics analysis of Aphanomyces spp. identifies a new class of oomycete effector associated with host adaptation.</title>
        <authorList>
            <person name="Gaulin E."/>
        </authorList>
    </citation>
    <scope>NUCLEOTIDE SEQUENCE [LARGE SCALE GENOMIC DNA]</scope>
    <source>
        <strain evidence="2 3">E</strain>
    </source>
</reference>
<name>A0A6A4ZTZ6_APHAT</name>
<sequence>MYGGLVTVYASVTTHMEDYVNSRVLVIMLLLRERCVVTLSAMLVVELEGLGNVDAVDHHPLCRSVSLLPTHLKFELLALVIKHPQCSPAIFASVLSNDMDNISLKGLEAPVTSLLPAWTRQKMGTHLTDLNLTSLNQLTSSDLFTLLHNVPQLQVLNVSYITAWHDGHTVHIVQQAPHLRELHLEWCQHVTDVLTLRTLPMHATSGWNAWGLLAPPCPQQCVHTGVVKLSCCEHLRELTLQACDRVDALPSPLSNLQVLDIRGLSYIADADLFAFLKRAHCPRLVKLNVARCRAVSDKGLASILANCPALQHVDVAWTLVSNAAVLDMLHLCPELRSLSVQGCKNINRELVHGIAKMPTSLPHFAYLDLSWVDDVMTTDIAAAVSAHPLLTIKGYFGDLYDDSDKYHEH</sequence>
<gene>
    <name evidence="2" type="ORF">AaE_011199</name>
</gene>
<dbReference type="AlphaFoldDB" id="A0A6A4ZTZ6"/>
<dbReference type="InterPro" id="IPR001611">
    <property type="entry name" value="Leu-rich_rpt"/>
</dbReference>
<evidence type="ECO:0000313" key="2">
    <source>
        <dbReference type="EMBL" id="KAF0716063.1"/>
    </source>
</evidence>
<dbReference type="GO" id="GO:0031146">
    <property type="term" value="P:SCF-dependent proteasomal ubiquitin-dependent protein catabolic process"/>
    <property type="evidence" value="ECO:0007669"/>
    <property type="project" value="TreeGrafter"/>
</dbReference>
<dbReference type="EMBL" id="VJMI01016909">
    <property type="protein sequence ID" value="KAF0716063.1"/>
    <property type="molecule type" value="Genomic_DNA"/>
</dbReference>
<dbReference type="InterPro" id="IPR032675">
    <property type="entry name" value="LRR_dom_sf"/>
</dbReference>
<comment type="caution">
    <text evidence="2">The sequence shown here is derived from an EMBL/GenBank/DDBJ whole genome shotgun (WGS) entry which is preliminary data.</text>
</comment>
<dbReference type="Pfam" id="PF13516">
    <property type="entry name" value="LRR_6"/>
    <property type="match status" value="1"/>
</dbReference>
<dbReference type="PANTHER" id="PTHR13318">
    <property type="entry name" value="PARTNER OF PAIRED, ISOFORM B-RELATED"/>
    <property type="match status" value="1"/>
</dbReference>
<dbReference type="GO" id="GO:0019005">
    <property type="term" value="C:SCF ubiquitin ligase complex"/>
    <property type="evidence" value="ECO:0007669"/>
    <property type="project" value="TreeGrafter"/>
</dbReference>
<proteinExistence type="predicted"/>
<dbReference type="Proteomes" id="UP000469452">
    <property type="component" value="Unassembled WGS sequence"/>
</dbReference>
<feature type="domain" description="F-box/LRR-repeat protein 15-like leucin rich repeat" evidence="1">
    <location>
        <begin position="227"/>
        <end position="357"/>
    </location>
</feature>
<accession>A0A6A4ZTZ6</accession>
<dbReference type="SUPFAM" id="SSF52047">
    <property type="entry name" value="RNI-like"/>
    <property type="match status" value="1"/>
</dbReference>
<evidence type="ECO:0000313" key="3">
    <source>
        <dbReference type="Proteomes" id="UP000469452"/>
    </source>
</evidence>
<dbReference type="Gene3D" id="3.80.10.10">
    <property type="entry name" value="Ribonuclease Inhibitor"/>
    <property type="match status" value="2"/>
</dbReference>